<evidence type="ECO:0000313" key="3">
    <source>
        <dbReference type="Proteomes" id="UP001501319"/>
    </source>
</evidence>
<name>A0ABP4RLQ7_9ACTN</name>
<keyword evidence="3" id="KW-1185">Reference proteome</keyword>
<reference evidence="3" key="1">
    <citation type="journal article" date="2019" name="Int. J. Syst. Evol. Microbiol.">
        <title>The Global Catalogue of Microorganisms (GCM) 10K type strain sequencing project: providing services to taxonomists for standard genome sequencing and annotation.</title>
        <authorList>
            <consortium name="The Broad Institute Genomics Platform"/>
            <consortium name="The Broad Institute Genome Sequencing Center for Infectious Disease"/>
            <person name="Wu L."/>
            <person name="Ma J."/>
        </authorList>
    </citation>
    <scope>NUCLEOTIDE SEQUENCE [LARGE SCALE GENOMIC DNA]</scope>
    <source>
        <strain evidence="3">JCM 14306</strain>
    </source>
</reference>
<dbReference type="PANTHER" id="PTHR30290">
    <property type="entry name" value="PERIPLASMIC BINDING COMPONENT OF ABC TRANSPORTER"/>
    <property type="match status" value="1"/>
</dbReference>
<dbReference type="Gene3D" id="3.10.105.10">
    <property type="entry name" value="Dipeptide-binding Protein, Domain 3"/>
    <property type="match status" value="1"/>
</dbReference>
<organism evidence="2 3">
    <name type="scientific">Kribbella alba</name>
    <dbReference type="NCBI Taxonomy" id="190197"/>
    <lineage>
        <taxon>Bacteria</taxon>
        <taxon>Bacillati</taxon>
        <taxon>Actinomycetota</taxon>
        <taxon>Actinomycetes</taxon>
        <taxon>Propionibacteriales</taxon>
        <taxon>Kribbellaceae</taxon>
        <taxon>Kribbella</taxon>
    </lineage>
</organism>
<dbReference type="Gene3D" id="3.90.76.10">
    <property type="entry name" value="Dipeptide-binding Protein, Domain 1"/>
    <property type="match status" value="1"/>
</dbReference>
<comment type="caution">
    <text evidence="2">The sequence shown here is derived from an EMBL/GenBank/DDBJ whole genome shotgun (WGS) entry which is preliminary data.</text>
</comment>
<evidence type="ECO:0000259" key="1">
    <source>
        <dbReference type="Pfam" id="PF00496"/>
    </source>
</evidence>
<dbReference type="PANTHER" id="PTHR30290:SF83">
    <property type="entry name" value="ABC TRANSPORTER SUBSTRATE-BINDING PROTEIN"/>
    <property type="match status" value="1"/>
</dbReference>
<dbReference type="PIRSF" id="PIRSF002741">
    <property type="entry name" value="MppA"/>
    <property type="match status" value="1"/>
</dbReference>
<dbReference type="CDD" id="cd00995">
    <property type="entry name" value="PBP2_NikA_DppA_OppA_like"/>
    <property type="match status" value="1"/>
</dbReference>
<dbReference type="InterPro" id="IPR030678">
    <property type="entry name" value="Peptide/Ni-bd"/>
</dbReference>
<dbReference type="EMBL" id="BAAANE010000009">
    <property type="protein sequence ID" value="GAA1653753.1"/>
    <property type="molecule type" value="Genomic_DNA"/>
</dbReference>
<dbReference type="Gene3D" id="3.40.190.10">
    <property type="entry name" value="Periplasmic binding protein-like II"/>
    <property type="match status" value="1"/>
</dbReference>
<dbReference type="Proteomes" id="UP001501319">
    <property type="component" value="Unassembled WGS sequence"/>
</dbReference>
<accession>A0ABP4RLQ7</accession>
<dbReference type="InterPro" id="IPR000914">
    <property type="entry name" value="SBP_5_dom"/>
</dbReference>
<dbReference type="Pfam" id="PF00496">
    <property type="entry name" value="SBP_bac_5"/>
    <property type="match status" value="1"/>
</dbReference>
<dbReference type="SUPFAM" id="SSF53850">
    <property type="entry name" value="Periplasmic binding protein-like II"/>
    <property type="match status" value="1"/>
</dbReference>
<protein>
    <submittedName>
        <fullName evidence="2">ABC transporter substrate-binding protein</fullName>
    </submittedName>
</protein>
<dbReference type="InterPro" id="IPR039424">
    <property type="entry name" value="SBP_5"/>
</dbReference>
<gene>
    <name evidence="2" type="ORF">GCM10009744_52370</name>
</gene>
<sequence>MAANPPIGPPAEEVGSTVRRLTGVLGVTLGLALVLSSCGDGKSSSSGGAGGAKSEIIAIAADPLEYINPLNENGSPGIQVAQAMFAPLVTTDPNTGKTVNVMAESVTPDKTSQTWTIKLKSGNAFQNGQPLTAKDYVDSWNMTAQGSNAWKNNGFFSKVEGYDAMNPPTPDGATPKPTSVKTLTGLKLIDDLTFSVKLKVPFSQFGLTLQYLGLAPLPEEVRKNPDAYKRKPIGNGAFKLDGTWNPGDDIKLVKWDGYKGPNAPEADAVTYRFIPNADTAYNEFLAGTVDFVDVPPTKVKTFKTDAPDGWVTSESSGANYLTLPAWDQRYKNPKLRHAFSLAIDRKAFADLVGLATPASGLVGPDMNGYRADACKYCDFDVAKAKQLLQEAGGFSGTVFINYNTSSATGQIFAEAIGNMLRQNLGLQVKYAGKQASEITTLADTRKLDGLRFSGWGHDYPSIEDYLTPMFKSNGDANFSGYSNPELDKVLAQGDAEPDPEKAIKVYQQAEDIALEDMPLIPLYAKQNAYLHSAKISPRVSKYTGVQALYSTFK</sequence>
<proteinExistence type="predicted"/>
<evidence type="ECO:0000313" key="2">
    <source>
        <dbReference type="EMBL" id="GAA1653753.1"/>
    </source>
</evidence>
<feature type="domain" description="Solute-binding protein family 5" evidence="1">
    <location>
        <begin position="99"/>
        <end position="476"/>
    </location>
</feature>